<dbReference type="Pfam" id="PF02687">
    <property type="entry name" value="FtsX"/>
    <property type="match status" value="2"/>
</dbReference>
<evidence type="ECO:0000313" key="10">
    <source>
        <dbReference type="Proteomes" id="UP000184526"/>
    </source>
</evidence>
<proteinExistence type="inferred from homology"/>
<evidence type="ECO:0000256" key="6">
    <source>
        <dbReference type="ARBA" id="ARBA00038076"/>
    </source>
</evidence>
<accession>A0A1M5Y5H4</accession>
<keyword evidence="5 7" id="KW-0472">Membrane</keyword>
<dbReference type="GO" id="GO:0022857">
    <property type="term" value="F:transmembrane transporter activity"/>
    <property type="evidence" value="ECO:0007669"/>
    <property type="project" value="TreeGrafter"/>
</dbReference>
<dbReference type="PANTHER" id="PTHR30572">
    <property type="entry name" value="MEMBRANE COMPONENT OF TRANSPORTER-RELATED"/>
    <property type="match status" value="1"/>
</dbReference>
<feature type="domain" description="ABC3 transporter permease C-terminal" evidence="8">
    <location>
        <begin position="266"/>
        <end position="389"/>
    </location>
</feature>
<keyword evidence="4 7" id="KW-1133">Transmembrane helix</keyword>
<keyword evidence="10" id="KW-1185">Reference proteome</keyword>
<dbReference type="InterPro" id="IPR050250">
    <property type="entry name" value="Macrolide_Exporter_MacB"/>
</dbReference>
<evidence type="ECO:0000259" key="8">
    <source>
        <dbReference type="Pfam" id="PF02687"/>
    </source>
</evidence>
<feature type="transmembrane region" description="Helical" evidence="7">
    <location>
        <begin position="433"/>
        <end position="453"/>
    </location>
</feature>
<evidence type="ECO:0000256" key="2">
    <source>
        <dbReference type="ARBA" id="ARBA00022475"/>
    </source>
</evidence>
<dbReference type="EMBL" id="FQXP01000011">
    <property type="protein sequence ID" value="SHI07068.1"/>
    <property type="molecule type" value="Genomic_DNA"/>
</dbReference>
<evidence type="ECO:0000256" key="4">
    <source>
        <dbReference type="ARBA" id="ARBA00022989"/>
    </source>
</evidence>
<dbReference type="PANTHER" id="PTHR30572:SF4">
    <property type="entry name" value="ABC TRANSPORTER PERMEASE YTRF"/>
    <property type="match status" value="1"/>
</dbReference>
<dbReference type="Proteomes" id="UP000184526">
    <property type="component" value="Unassembled WGS sequence"/>
</dbReference>
<feature type="transmembrane region" description="Helical" evidence="7">
    <location>
        <begin position="316"/>
        <end position="337"/>
    </location>
</feature>
<feature type="transmembrane region" description="Helical" evidence="7">
    <location>
        <begin position="21"/>
        <end position="42"/>
    </location>
</feature>
<evidence type="ECO:0000313" key="9">
    <source>
        <dbReference type="EMBL" id="SHI07068.1"/>
    </source>
</evidence>
<evidence type="ECO:0000256" key="1">
    <source>
        <dbReference type="ARBA" id="ARBA00004651"/>
    </source>
</evidence>
<dbReference type="OrthoDB" id="9793166at2"/>
<dbReference type="InterPro" id="IPR003838">
    <property type="entry name" value="ABC3_permease_C"/>
</dbReference>
<dbReference type="AlphaFoldDB" id="A0A1M5Y5H4"/>
<feature type="transmembrane region" description="Helical" evidence="7">
    <location>
        <begin position="841"/>
        <end position="863"/>
    </location>
</feature>
<dbReference type="GO" id="GO:0005886">
    <property type="term" value="C:plasma membrane"/>
    <property type="evidence" value="ECO:0007669"/>
    <property type="project" value="UniProtKB-SubCell"/>
</dbReference>
<feature type="transmembrane region" description="Helical" evidence="7">
    <location>
        <begin position="265"/>
        <end position="287"/>
    </location>
</feature>
<feature type="domain" description="ABC3 transporter permease C-terminal" evidence="8">
    <location>
        <begin position="753"/>
        <end position="867"/>
    </location>
</feature>
<protein>
    <submittedName>
        <fullName evidence="9">Putative ABC transport system permease protein</fullName>
    </submittedName>
</protein>
<feature type="transmembrane region" description="Helical" evidence="7">
    <location>
        <begin position="797"/>
        <end position="821"/>
    </location>
</feature>
<gene>
    <name evidence="9" type="ORF">SAMN02745196_02663</name>
</gene>
<comment type="subcellular location">
    <subcellularLocation>
        <location evidence="1">Cell membrane</location>
        <topology evidence="1">Multi-pass membrane protein</topology>
    </subcellularLocation>
</comment>
<name>A0A1M5Y5H4_9CLOT</name>
<evidence type="ECO:0000256" key="5">
    <source>
        <dbReference type="ARBA" id="ARBA00023136"/>
    </source>
</evidence>
<feature type="transmembrane region" description="Helical" evidence="7">
    <location>
        <begin position="357"/>
        <end position="382"/>
    </location>
</feature>
<comment type="similarity">
    <text evidence="6">Belongs to the ABC-4 integral membrane protein family.</text>
</comment>
<keyword evidence="3 7" id="KW-0812">Transmembrane</keyword>
<dbReference type="STRING" id="1121306.SAMN02745196_02663"/>
<evidence type="ECO:0000256" key="7">
    <source>
        <dbReference type="SAM" id="Phobius"/>
    </source>
</evidence>
<dbReference type="RefSeq" id="WP_084666338.1">
    <property type="nucleotide sequence ID" value="NZ_FQXP01000011.1"/>
</dbReference>
<evidence type="ECO:0000256" key="3">
    <source>
        <dbReference type="ARBA" id="ARBA00022692"/>
    </source>
</evidence>
<feature type="transmembrane region" description="Helical" evidence="7">
    <location>
        <begin position="749"/>
        <end position="767"/>
    </location>
</feature>
<sequence length="879" mass="100212">MSPIKKYGDIVNKQFKVNKRRNLSTILGIILSVILFTTVGFIQEYYRDINILYAKNNNGNYDVVFKGISKGEVELLKNNVLVETIGVYSEVFSSRIKVGEDREKIIKLSAVDKIILNELFSPIVKLQKGRFPEKYGEVIIDDLGTGVLNRNIGDTIELGGKEYKVVGIYTNDTFLNTYEINMITYFDEKSNYENINTAFTVKTEKDKTSIIRDIANNLGIKEVNESKSKGTGSKEFIFNKVLFYHYGEKNIGEGYLENDSKNTEVILYGIILVLTTFLTYGSINVSIKERVEQFSILRCIGARKSKIRKLLIKESLFLAIFSLVPGIIIGQIFSYGISNILFKQIVESTVYTVQYKIYFNVILITVVLTIINIFLATIIPIINIGTISPIEGITNGRAIKKNIKGRKSKIIKGLFGYNGELAYKNIRANNRNFIITTLTSIIILSTFIVFTGYKNNILNSFERENNIIKDFSIDISVKYAKKYNDAYEELDKYKGEIEDLQISEKIYGRISSLVSGIFKNISLNKYIKDRDNQYYIKEKSINQDGEQCVYSNGINFIIMDDEALKELITVQNLDITLEDFKENGVLIADRAVVKNLVNVAREPIFSLEKGDKLNLELKAGKDDWSQKDVQKEIEDIRQNNREISFKYLDSINGEKIFDSKRYGSDNYINLVVSKDFYYENLDLFTGYNNKENKIIDPNSIIFVLELKPNIDRNVATEILQSYSRKIEATYLDNKLSNVRTKNQLIISSSYMYVVLSLIIITGGINLINNKNINIKLRGKEIGTLLALGINKKRLKKILMLEGIVQWFIASASSIILSYAVLSVLYKVLMYSTEIITNRMPIGATILGCSVLFIINILGVYLPIRKLKYTDTMGLIRNKE</sequence>
<keyword evidence="2" id="KW-1003">Cell membrane</keyword>
<organism evidence="9 10">
    <name type="scientific">Clostridium collagenovorans DSM 3089</name>
    <dbReference type="NCBI Taxonomy" id="1121306"/>
    <lineage>
        <taxon>Bacteria</taxon>
        <taxon>Bacillati</taxon>
        <taxon>Bacillota</taxon>
        <taxon>Clostridia</taxon>
        <taxon>Eubacteriales</taxon>
        <taxon>Clostridiaceae</taxon>
        <taxon>Clostridium</taxon>
    </lineage>
</organism>
<reference evidence="9 10" key="1">
    <citation type="submission" date="2016-11" db="EMBL/GenBank/DDBJ databases">
        <authorList>
            <person name="Jaros S."/>
            <person name="Januszkiewicz K."/>
            <person name="Wedrychowicz H."/>
        </authorList>
    </citation>
    <scope>NUCLEOTIDE SEQUENCE [LARGE SCALE GENOMIC DNA]</scope>
    <source>
        <strain evidence="9 10">DSM 3089</strain>
    </source>
</reference>